<organism evidence="1 2">
    <name type="scientific">Chitinophaga costaii</name>
    <dbReference type="NCBI Taxonomy" id="1335309"/>
    <lineage>
        <taxon>Bacteria</taxon>
        <taxon>Pseudomonadati</taxon>
        <taxon>Bacteroidota</taxon>
        <taxon>Chitinophagia</taxon>
        <taxon>Chitinophagales</taxon>
        <taxon>Chitinophagaceae</taxon>
        <taxon>Chitinophaga</taxon>
    </lineage>
</organism>
<evidence type="ECO:0000313" key="1">
    <source>
        <dbReference type="EMBL" id="SCC03708.1"/>
    </source>
</evidence>
<dbReference type="AlphaFoldDB" id="A0A1C4BAJ3"/>
<reference evidence="1 2" key="1">
    <citation type="submission" date="2016-08" db="EMBL/GenBank/DDBJ databases">
        <authorList>
            <person name="Seilhamer J.J."/>
        </authorList>
    </citation>
    <scope>NUCLEOTIDE SEQUENCE [LARGE SCALE GENOMIC DNA]</scope>
    <source>
        <strain evidence="1 2">A37T2</strain>
    </source>
</reference>
<dbReference type="STRING" id="1335309.GA0116948_1037"/>
<sequence length="33" mass="3705">MTSMKTLSMIACTVLLIAIALRLPPNLLYKKQQ</sequence>
<dbReference type="Proteomes" id="UP000242818">
    <property type="component" value="Unassembled WGS sequence"/>
</dbReference>
<dbReference type="EMBL" id="FMAR01000003">
    <property type="protein sequence ID" value="SCC03708.1"/>
    <property type="molecule type" value="Genomic_DNA"/>
</dbReference>
<keyword evidence="2" id="KW-1185">Reference proteome</keyword>
<proteinExistence type="predicted"/>
<gene>
    <name evidence="1" type="ORF">GA0116948_1037</name>
</gene>
<name>A0A1C4BAJ3_9BACT</name>
<protein>
    <submittedName>
        <fullName evidence="1">Uncharacterized protein</fullName>
    </submittedName>
</protein>
<accession>A0A1C4BAJ3</accession>
<evidence type="ECO:0000313" key="2">
    <source>
        <dbReference type="Proteomes" id="UP000242818"/>
    </source>
</evidence>